<evidence type="ECO:0000256" key="8">
    <source>
        <dbReference type="SAM" id="MobiDB-lite"/>
    </source>
</evidence>
<dbReference type="InterPro" id="IPR003770">
    <property type="entry name" value="MLTG-like"/>
</dbReference>
<dbReference type="Pfam" id="PF02618">
    <property type="entry name" value="YceG"/>
    <property type="match status" value="1"/>
</dbReference>
<feature type="compositionally biased region" description="Low complexity" evidence="8">
    <location>
        <begin position="36"/>
        <end position="58"/>
    </location>
</feature>
<dbReference type="GO" id="GO:0009252">
    <property type="term" value="P:peptidoglycan biosynthetic process"/>
    <property type="evidence" value="ECO:0007669"/>
    <property type="project" value="UniProtKB-UniRule"/>
</dbReference>
<dbReference type="NCBIfam" id="TIGR00247">
    <property type="entry name" value="endolytic transglycosylase MltG"/>
    <property type="match status" value="1"/>
</dbReference>
<feature type="compositionally biased region" description="Low complexity" evidence="8">
    <location>
        <begin position="103"/>
        <end position="112"/>
    </location>
</feature>
<dbReference type="STRING" id="83656.B1H18_03390"/>
<dbReference type="EC" id="4.2.2.29" evidence="7"/>
<keyword evidence="5 7" id="KW-0456">Lyase</keyword>
<dbReference type="Proteomes" id="UP000190539">
    <property type="component" value="Unassembled WGS sequence"/>
</dbReference>
<feature type="site" description="Important for catalytic activity" evidence="7">
    <location>
        <position position="478"/>
    </location>
</feature>
<dbReference type="GO" id="GO:0071555">
    <property type="term" value="P:cell wall organization"/>
    <property type="evidence" value="ECO:0007669"/>
    <property type="project" value="UniProtKB-KW"/>
</dbReference>
<organism evidence="9 10">
    <name type="scientific">Streptomyces tsukubensis</name>
    <dbReference type="NCBI Taxonomy" id="83656"/>
    <lineage>
        <taxon>Bacteria</taxon>
        <taxon>Bacillati</taxon>
        <taxon>Actinomycetota</taxon>
        <taxon>Actinomycetes</taxon>
        <taxon>Kitasatosporales</taxon>
        <taxon>Streptomycetaceae</taxon>
        <taxon>Streptomyces</taxon>
    </lineage>
</organism>
<feature type="compositionally biased region" description="Acidic residues" evidence="8">
    <location>
        <begin position="217"/>
        <end position="228"/>
    </location>
</feature>
<feature type="compositionally biased region" description="Basic and acidic residues" evidence="8">
    <location>
        <begin position="194"/>
        <end position="211"/>
    </location>
</feature>
<dbReference type="AlphaFoldDB" id="A0A1V4ADM6"/>
<keyword evidence="1 7" id="KW-1003">Cell membrane</keyword>
<feature type="compositionally biased region" description="Low complexity" evidence="8">
    <location>
        <begin position="70"/>
        <end position="95"/>
    </location>
</feature>
<keyword evidence="4 7" id="KW-0472">Membrane</keyword>
<evidence type="ECO:0000313" key="9">
    <source>
        <dbReference type="EMBL" id="OON82110.1"/>
    </source>
</evidence>
<evidence type="ECO:0000256" key="6">
    <source>
        <dbReference type="ARBA" id="ARBA00023316"/>
    </source>
</evidence>
<evidence type="ECO:0000256" key="3">
    <source>
        <dbReference type="ARBA" id="ARBA00022989"/>
    </source>
</evidence>
<comment type="function">
    <text evidence="7">Functions as a peptidoglycan terminase that cleaves nascent peptidoglycan strands endolytically to terminate their elongation.</text>
</comment>
<evidence type="ECO:0000256" key="2">
    <source>
        <dbReference type="ARBA" id="ARBA00022692"/>
    </source>
</evidence>
<comment type="similarity">
    <text evidence="7">Belongs to the transglycosylase MltG family.</text>
</comment>
<dbReference type="CDD" id="cd08010">
    <property type="entry name" value="MltG_like"/>
    <property type="match status" value="1"/>
</dbReference>
<keyword evidence="2 7" id="KW-0812">Transmembrane</keyword>
<name>A0A1V4ADM6_9ACTN</name>
<keyword evidence="10" id="KW-1185">Reference proteome</keyword>
<dbReference type="EMBL" id="MVFC01000002">
    <property type="protein sequence ID" value="OON82110.1"/>
    <property type="molecule type" value="Genomic_DNA"/>
</dbReference>
<gene>
    <name evidence="7" type="primary">mltG</name>
    <name evidence="9" type="ORF">B1H18_03390</name>
</gene>
<proteinExistence type="inferred from homology"/>
<dbReference type="RefSeq" id="WP_077964657.1">
    <property type="nucleotide sequence ID" value="NZ_CP045178.1"/>
</dbReference>
<sequence length="600" mass="66297">MTEYGRGQGSEPWHPEDPLYGDQGWGQQYAPGENAPYGGQQQYYPQTQQHPQQQPVQHSDWNQAPPPGNQQPGYEQQGYGPQGYQQGYDQQNYGQQGHGGQGQAPYGQQSYGDPYSQAQHEGGQQPYQGGQQQPYQGGQPLGGGWDTGNQQIPFHSDPLDPYGNQPTAYEAEGPDPYGTPEAYPPPEPPGRRRTVPEQGHDWDPEPNEPEHAFFASDGDDGRDTEEEESDRRGRGKGRGGKPKKRRSGCACLVVSVVLLGGGGAVAYYGYQFWDARFGPAEDFSGSGNGSVVTVVIPRDAVGYDIANRLRDKGVVKSSDAFVAAQQSNPKGKTIQPGVYSMQKKMSAASAVELMLNPKSRNNLIVPEGARSSWVYEQIDKRLALKKGTTAEVAKSDWKKFGLPKWADSHEDIKDPLEGFLYPSSYPVDKDEKPGEVLKRMVEEANQQFTEFDLAGKAKKLHLDDPLDVLTVGSLVQAEGKTHEDFKKMAAVVYNRLKTSNMVTNQKLEFDSTYNYAKKQSKINISVAEIRSFNDPYNTYVNKGLPPGPISNPGEEALNAAIHPDAGHWMFFVSVDGDKTEFAKTLAEHDKLVREFNDRQN</sequence>
<protein>
    <recommendedName>
        <fullName evidence="7">Endolytic murein transglycosylase</fullName>
        <ecNumber evidence="7">4.2.2.29</ecNumber>
    </recommendedName>
    <alternativeName>
        <fullName evidence="7">Peptidoglycan lytic transglycosylase</fullName>
    </alternativeName>
    <alternativeName>
        <fullName evidence="7">Peptidoglycan polymerization terminase</fullName>
    </alternativeName>
</protein>
<feature type="region of interest" description="Disordered" evidence="8">
    <location>
        <begin position="1"/>
        <end position="245"/>
    </location>
</feature>
<feature type="transmembrane region" description="Helical" evidence="7">
    <location>
        <begin position="248"/>
        <end position="270"/>
    </location>
</feature>
<dbReference type="OrthoDB" id="9814591at2"/>
<evidence type="ECO:0000256" key="4">
    <source>
        <dbReference type="ARBA" id="ARBA00023136"/>
    </source>
</evidence>
<dbReference type="PANTHER" id="PTHR30518:SF2">
    <property type="entry name" value="ENDOLYTIC MUREIN TRANSGLYCOSYLASE"/>
    <property type="match status" value="1"/>
</dbReference>
<accession>A0A1V4ADM6</accession>
<dbReference type="GO" id="GO:0005886">
    <property type="term" value="C:plasma membrane"/>
    <property type="evidence" value="ECO:0007669"/>
    <property type="project" value="UniProtKB-SubCell"/>
</dbReference>
<comment type="subcellular location">
    <subcellularLocation>
        <location evidence="7">Cell membrane</location>
        <topology evidence="7">Single-pass membrane protein</topology>
    </subcellularLocation>
</comment>
<keyword evidence="3 7" id="KW-1133">Transmembrane helix</keyword>
<evidence type="ECO:0000256" key="5">
    <source>
        <dbReference type="ARBA" id="ARBA00023239"/>
    </source>
</evidence>
<dbReference type="Gene3D" id="3.30.1490.480">
    <property type="entry name" value="Endolytic murein transglycosylase"/>
    <property type="match status" value="1"/>
</dbReference>
<reference evidence="9 10" key="1">
    <citation type="submission" date="2017-02" db="EMBL/GenBank/DDBJ databases">
        <title>Draft Genome Sequence of Streptomyces tsukubaensis F601, a Producer of the immunosuppressant tacrolimus FK506.</title>
        <authorList>
            <person name="Zong G."/>
            <person name="Zhong C."/>
            <person name="Fu J."/>
            <person name="Qin R."/>
            <person name="Cao G."/>
        </authorList>
    </citation>
    <scope>NUCLEOTIDE SEQUENCE [LARGE SCALE GENOMIC DNA]</scope>
    <source>
        <strain evidence="9 10">F601</strain>
    </source>
</reference>
<feature type="compositionally biased region" description="Low complexity" evidence="8">
    <location>
        <begin position="122"/>
        <end position="138"/>
    </location>
</feature>
<evidence type="ECO:0000313" key="10">
    <source>
        <dbReference type="Proteomes" id="UP000190539"/>
    </source>
</evidence>
<dbReference type="HAMAP" id="MF_02065">
    <property type="entry name" value="MltG"/>
    <property type="match status" value="1"/>
</dbReference>
<evidence type="ECO:0000256" key="1">
    <source>
        <dbReference type="ARBA" id="ARBA00022475"/>
    </source>
</evidence>
<comment type="caution">
    <text evidence="9">The sequence shown here is derived from an EMBL/GenBank/DDBJ whole genome shotgun (WGS) entry which is preliminary data.</text>
</comment>
<comment type="catalytic activity">
    <reaction evidence="7">
        <text>a peptidoglycan chain = a peptidoglycan chain with N-acetyl-1,6-anhydromuramyl-[peptide] at the reducing end + a peptidoglycan chain with N-acetylglucosamine at the non-reducing end.</text>
        <dbReference type="EC" id="4.2.2.29"/>
    </reaction>
</comment>
<dbReference type="PANTHER" id="PTHR30518">
    <property type="entry name" value="ENDOLYTIC MUREIN TRANSGLYCOSYLASE"/>
    <property type="match status" value="1"/>
</dbReference>
<feature type="compositionally biased region" description="Basic residues" evidence="8">
    <location>
        <begin position="233"/>
        <end position="245"/>
    </location>
</feature>
<keyword evidence="6 7" id="KW-0961">Cell wall biogenesis/degradation</keyword>
<dbReference type="GO" id="GO:0008932">
    <property type="term" value="F:lytic endotransglycosylase activity"/>
    <property type="evidence" value="ECO:0007669"/>
    <property type="project" value="UniProtKB-UniRule"/>
</dbReference>
<evidence type="ECO:0000256" key="7">
    <source>
        <dbReference type="HAMAP-Rule" id="MF_02065"/>
    </source>
</evidence>